<dbReference type="Gene3D" id="1.10.287.110">
    <property type="entry name" value="DnaJ domain"/>
    <property type="match status" value="1"/>
</dbReference>
<dbReference type="PROSITE" id="PS50076">
    <property type="entry name" value="DNAJ_2"/>
    <property type="match status" value="1"/>
</dbReference>
<dbReference type="PRINTS" id="PR00625">
    <property type="entry name" value="JDOMAIN"/>
</dbReference>
<dbReference type="InterPro" id="IPR001623">
    <property type="entry name" value="DnaJ_domain"/>
</dbReference>
<evidence type="ECO:0000313" key="3">
    <source>
        <dbReference type="EMBL" id="THH04282.1"/>
    </source>
</evidence>
<dbReference type="InterPro" id="IPR026894">
    <property type="entry name" value="DnaJ_X"/>
</dbReference>
<protein>
    <recommendedName>
        <fullName evidence="2">J domain-containing protein</fullName>
    </recommendedName>
</protein>
<dbReference type="SUPFAM" id="SSF46565">
    <property type="entry name" value="Chaperone J-domain"/>
    <property type="match status" value="1"/>
</dbReference>
<keyword evidence="4" id="KW-1185">Reference proteome</keyword>
<feature type="compositionally biased region" description="Basic and acidic residues" evidence="1">
    <location>
        <begin position="236"/>
        <end position="253"/>
    </location>
</feature>
<reference evidence="3 4" key="1">
    <citation type="submission" date="2019-02" db="EMBL/GenBank/DDBJ databases">
        <title>Genome sequencing of the rare red list fungi Phellinidium pouzarii.</title>
        <authorList>
            <person name="Buettner E."/>
            <person name="Kellner H."/>
        </authorList>
    </citation>
    <scope>NUCLEOTIDE SEQUENCE [LARGE SCALE GENOMIC DNA]</scope>
    <source>
        <strain evidence="3 4">DSM 108285</strain>
    </source>
</reference>
<dbReference type="AlphaFoldDB" id="A0A4S4KZB3"/>
<name>A0A4S4KZB3_9AGAM</name>
<feature type="domain" description="J" evidence="2">
    <location>
        <begin position="99"/>
        <end position="164"/>
    </location>
</feature>
<feature type="region of interest" description="Disordered" evidence="1">
    <location>
        <begin position="451"/>
        <end position="478"/>
    </location>
</feature>
<dbReference type="PANTHER" id="PTHR44924">
    <property type="entry name" value="DNAJ SUBFAMILY A MEMBER 2"/>
    <property type="match status" value="1"/>
</dbReference>
<evidence type="ECO:0000313" key="4">
    <source>
        <dbReference type="Proteomes" id="UP000308199"/>
    </source>
</evidence>
<organism evidence="3 4">
    <name type="scientific">Phellinidium pouzarii</name>
    <dbReference type="NCBI Taxonomy" id="167371"/>
    <lineage>
        <taxon>Eukaryota</taxon>
        <taxon>Fungi</taxon>
        <taxon>Dikarya</taxon>
        <taxon>Basidiomycota</taxon>
        <taxon>Agaricomycotina</taxon>
        <taxon>Agaricomycetes</taxon>
        <taxon>Hymenochaetales</taxon>
        <taxon>Hymenochaetaceae</taxon>
        <taxon>Phellinidium</taxon>
    </lineage>
</organism>
<dbReference type="Pfam" id="PF00226">
    <property type="entry name" value="DnaJ"/>
    <property type="match status" value="1"/>
</dbReference>
<feature type="compositionally biased region" description="Polar residues" evidence="1">
    <location>
        <begin position="60"/>
        <end position="70"/>
    </location>
</feature>
<dbReference type="PANTHER" id="PTHR44924:SF1">
    <property type="entry name" value="DNAJ SUBFAMILY A MEMBER 2"/>
    <property type="match status" value="1"/>
</dbReference>
<feature type="region of interest" description="Disordered" evidence="1">
    <location>
        <begin position="205"/>
        <end position="253"/>
    </location>
</feature>
<dbReference type="InterPro" id="IPR036869">
    <property type="entry name" value="J_dom_sf"/>
</dbReference>
<proteinExistence type="predicted"/>
<accession>A0A4S4KZB3</accession>
<dbReference type="Pfam" id="PF14308">
    <property type="entry name" value="DnaJ-X"/>
    <property type="match status" value="1"/>
</dbReference>
<dbReference type="InterPro" id="IPR018253">
    <property type="entry name" value="DnaJ_domain_CS"/>
</dbReference>
<dbReference type="PROSITE" id="PS00636">
    <property type="entry name" value="DNAJ_1"/>
    <property type="match status" value="1"/>
</dbReference>
<feature type="compositionally biased region" description="Basic and acidic residues" evidence="1">
    <location>
        <begin position="459"/>
        <end position="478"/>
    </location>
</feature>
<gene>
    <name evidence="3" type="ORF">EW145_g5636</name>
</gene>
<sequence>MGFYPVLPSRPFLPHIQSKCSRCSVQLEFPIPEPEPAPDTVLQVQCFKCQGIMNFPYKPPNQSTGGNQEAGSSSSGSSTQAGARKGRKIGTQENPIETAHYELLGVAVDASPEDIKKAYRRLAIMHHPDKNRDDPHAEERFKAISIAYSTLSDPVLRKKYNEFGSKESAPEGGFVDPEEVFSAIFGGERFVPLIGEISLGKDMKAALQEAEEHESNEDTGGKKRVKDAKGNDILSPEEKAKKEEKARKAAAEKAASREARVKKLVEELERKLSIFTESATGPNDRDVTESWRTICALEAEELKKESYGVELLHAIGFVYSAKARHSLASNQTFLGVGGWLHNVQGKYHVFSETVSTLRSAIELKSVFDQIQAAEKAGNLNPEEKKRLEEQAAEKGLQALFKGAKLEIESVLRETCERVLSNPTLTPRQLQLRALALQILGDAYARVAKDGSEGESAEADYVRVDTRASRERERGTRGY</sequence>
<feature type="region of interest" description="Disordered" evidence="1">
    <location>
        <begin position="58"/>
        <end position="94"/>
    </location>
</feature>
<evidence type="ECO:0000259" key="2">
    <source>
        <dbReference type="PROSITE" id="PS50076"/>
    </source>
</evidence>
<comment type="caution">
    <text evidence="3">The sequence shown here is derived from an EMBL/GenBank/DDBJ whole genome shotgun (WGS) entry which is preliminary data.</text>
</comment>
<dbReference type="SMART" id="SM00271">
    <property type="entry name" value="DnaJ"/>
    <property type="match status" value="1"/>
</dbReference>
<dbReference type="Proteomes" id="UP000308199">
    <property type="component" value="Unassembled WGS sequence"/>
</dbReference>
<dbReference type="CDD" id="cd06257">
    <property type="entry name" value="DnaJ"/>
    <property type="match status" value="1"/>
</dbReference>
<evidence type="ECO:0000256" key="1">
    <source>
        <dbReference type="SAM" id="MobiDB-lite"/>
    </source>
</evidence>
<dbReference type="OrthoDB" id="552049at2759"/>
<dbReference type="EMBL" id="SGPK01000359">
    <property type="protein sequence ID" value="THH04282.1"/>
    <property type="molecule type" value="Genomic_DNA"/>
</dbReference>